<protein>
    <submittedName>
        <fullName evidence="2">Uncharacterized protein</fullName>
    </submittedName>
</protein>
<dbReference type="Proteomes" id="UP000054342">
    <property type="component" value="Unassembled WGS sequence"/>
</dbReference>
<sequence length="368" mass="39170">MKLRRTTPEDEEYEDAVAALAALANREPLLDFQYPEALRHAQRDVYGLLRRDASESNSAFSTATTMSSSLTALTTASTMTTTFSATWESSSSSPSTWTTTSATSSWTIPSWCTPVLPVSTGTTSEPWTMTTTVASTKDSVNTRQSWLDWTTTTMLTGNDAKTTASGANPAWHDSTATSTTKRKNNPSSTNQADSTWADWSASKAKGSADPTWSDWAVSTTTKTPADPTWSDWAATVTEPTSSGWDPLKTTATDHTWSASTSVKPKTNSGDIVSSDDDMVTTSAANPSWTDQNDPGVSTGSWEQTTTAAAQTNTVTISLTPVKPSTSSPTTSADPVNPWQTYTGAARQNSASVVSIVAAIIVLASFLEF</sequence>
<dbReference type="RefSeq" id="XP_013312161.1">
    <property type="nucleotide sequence ID" value="XM_013456707.1"/>
</dbReference>
<accession>A0A0D2CNW5</accession>
<dbReference type="EMBL" id="KN847322">
    <property type="protein sequence ID" value="KIW51577.1"/>
    <property type="molecule type" value="Genomic_DNA"/>
</dbReference>
<dbReference type="HOGENOM" id="CLU_752340_0_0_1"/>
<evidence type="ECO:0000256" key="1">
    <source>
        <dbReference type="SAM" id="MobiDB-lite"/>
    </source>
</evidence>
<evidence type="ECO:0000313" key="3">
    <source>
        <dbReference type="Proteomes" id="UP000054342"/>
    </source>
</evidence>
<dbReference type="GeneID" id="25332193"/>
<evidence type="ECO:0000313" key="2">
    <source>
        <dbReference type="EMBL" id="KIW51577.1"/>
    </source>
</evidence>
<gene>
    <name evidence="2" type="ORF">PV05_10285</name>
</gene>
<dbReference type="AlphaFoldDB" id="A0A0D2CNW5"/>
<organism evidence="2 3">
    <name type="scientific">Exophiala xenobiotica</name>
    <dbReference type="NCBI Taxonomy" id="348802"/>
    <lineage>
        <taxon>Eukaryota</taxon>
        <taxon>Fungi</taxon>
        <taxon>Dikarya</taxon>
        <taxon>Ascomycota</taxon>
        <taxon>Pezizomycotina</taxon>
        <taxon>Eurotiomycetes</taxon>
        <taxon>Chaetothyriomycetidae</taxon>
        <taxon>Chaetothyriales</taxon>
        <taxon>Herpotrichiellaceae</taxon>
        <taxon>Exophiala</taxon>
    </lineage>
</organism>
<proteinExistence type="predicted"/>
<name>A0A0D2CNW5_9EURO</name>
<feature type="compositionally biased region" description="Polar residues" evidence="1">
    <location>
        <begin position="174"/>
        <end position="194"/>
    </location>
</feature>
<feature type="region of interest" description="Disordered" evidence="1">
    <location>
        <begin position="158"/>
        <end position="230"/>
    </location>
</feature>
<reference evidence="2 3" key="1">
    <citation type="submission" date="2015-01" db="EMBL/GenBank/DDBJ databases">
        <title>The Genome Sequence of Exophiala xenobiotica CBS118157.</title>
        <authorList>
            <consortium name="The Broad Institute Genomics Platform"/>
            <person name="Cuomo C."/>
            <person name="de Hoog S."/>
            <person name="Gorbushina A."/>
            <person name="Stielow B."/>
            <person name="Teixiera M."/>
            <person name="Abouelleil A."/>
            <person name="Chapman S.B."/>
            <person name="Priest M."/>
            <person name="Young S.K."/>
            <person name="Wortman J."/>
            <person name="Nusbaum C."/>
            <person name="Birren B."/>
        </authorList>
    </citation>
    <scope>NUCLEOTIDE SEQUENCE [LARGE SCALE GENOMIC DNA]</scope>
    <source>
        <strain evidence="2 3">CBS 118157</strain>
    </source>
</reference>
<keyword evidence="3" id="KW-1185">Reference proteome</keyword>